<keyword evidence="4" id="KW-1185">Reference proteome</keyword>
<protein>
    <recommendedName>
        <fullName evidence="5">Capsule assembly Wzi family protein</fullName>
    </recommendedName>
</protein>
<evidence type="ECO:0000256" key="1">
    <source>
        <dbReference type="SAM" id="MobiDB-lite"/>
    </source>
</evidence>
<organism evidence="3 4">
    <name type="scientific">Leadbettera azotonutricia (strain ATCC BAA-888 / DSM 13862 / ZAS-9)</name>
    <name type="common">Treponema azotonutricium</name>
    <dbReference type="NCBI Taxonomy" id="545695"/>
    <lineage>
        <taxon>Bacteria</taxon>
        <taxon>Pseudomonadati</taxon>
        <taxon>Spirochaetota</taxon>
        <taxon>Spirochaetia</taxon>
        <taxon>Spirochaetales</taxon>
        <taxon>Breznakiellaceae</taxon>
        <taxon>Leadbettera</taxon>
    </lineage>
</organism>
<reference evidence="3 4" key="2">
    <citation type="journal article" date="2011" name="ISME J.">
        <title>RNA-seq reveals cooperative metabolic interactions between two termite-gut spirochete species in co-culture.</title>
        <authorList>
            <person name="Rosenthal A.Z."/>
            <person name="Matson E.G."/>
            <person name="Eldar A."/>
            <person name="Leadbetter J.R."/>
        </authorList>
    </citation>
    <scope>NUCLEOTIDE SEQUENCE [LARGE SCALE GENOMIC DNA]</scope>
    <source>
        <strain evidence="4">ATCC BAA-888 / DSM 13862 / ZAS-9</strain>
    </source>
</reference>
<feature type="region of interest" description="Disordered" evidence="1">
    <location>
        <begin position="438"/>
        <end position="459"/>
    </location>
</feature>
<reference evidence="4" key="1">
    <citation type="submission" date="2009-12" db="EMBL/GenBank/DDBJ databases">
        <title>Complete sequence of Treponema azotonutricium strain ZAS-9.</title>
        <authorList>
            <person name="Tetu S.G."/>
            <person name="Matson E."/>
            <person name="Ren Q."/>
            <person name="Seshadri R."/>
            <person name="Elbourne L."/>
            <person name="Hassan K.A."/>
            <person name="Durkin A."/>
            <person name="Radune D."/>
            <person name="Mohamoud Y."/>
            <person name="Shay R."/>
            <person name="Jin S."/>
            <person name="Zhang X."/>
            <person name="Lucey K."/>
            <person name="Ballor N.R."/>
            <person name="Ottesen E."/>
            <person name="Rosenthal R."/>
            <person name="Allen A."/>
            <person name="Leadbetter J.R."/>
            <person name="Paulsen I.T."/>
        </authorList>
    </citation>
    <scope>NUCLEOTIDE SEQUENCE [LARGE SCALE GENOMIC DNA]</scope>
    <source>
        <strain evidence="4">ATCC BAA-888 / DSM 13862 / ZAS-9</strain>
    </source>
</reference>
<dbReference type="InParanoid" id="F5YAU3"/>
<accession>F5YAU3</accession>
<sequence length="550" mass="62384">MKRLIIAALLAFLFLSALGAQFIHDPNDPIYKDIDRWAVRRYIISALPLIRPYPAQVLDDLLSQVIENGNQEARDKAAIYKNNIAPGNRMIHAGVKGNIVSLNDDLTAEGAFFADGSIRLRDWIGASYSMFIYGATKKPGTEYTVPGTYSPFPDLVSDTANIGPFNLFQDWTSTLGIGTHNFFFQAGLNRTSVGPFYDNGTVVGPQAARAGHFSLNYRHPKFSFEMLMLAITASDDLNEKLFPQKFLIFHSFNFNPLPNLEFGYLESVVWGGRFEFLYIVPFTNLFGAQSLTGDFEDNSFMGFHVRWYAPHNLQFLTQVYIDDMHLNDLMRFKFNTKLKFAGEFGLTWAPEEGPLASLTGNYTMVFPYMYTHWNHPDEYRYSDKPNYLNYSHMGRNLGTDLLPNSDRLALKAVWRTHPDFDINMSAYFTRHGNASEPLPPGSYYDGDPNSISPDDRDEYHNGDIFDDGDTIEGNNYSKVHFLTQDTIDTRLAGGLGIKWTLPSVAIKVGVLSFNIDYVFEYGWNRGGEYGPVKNNNGISHYWSMGGAWRW</sequence>
<dbReference type="HOGENOM" id="CLU_480541_0_0_12"/>
<dbReference type="eggNOG" id="ENOG5033K7C">
    <property type="taxonomic scope" value="Bacteria"/>
</dbReference>
<evidence type="ECO:0008006" key="5">
    <source>
        <dbReference type="Google" id="ProtNLM"/>
    </source>
</evidence>
<dbReference type="OrthoDB" id="362631at2"/>
<keyword evidence="2" id="KW-0732">Signal</keyword>
<proteinExistence type="predicted"/>
<dbReference type="STRING" id="545695.TREAZ_0688"/>
<evidence type="ECO:0000256" key="2">
    <source>
        <dbReference type="SAM" id="SignalP"/>
    </source>
</evidence>
<evidence type="ECO:0000313" key="3">
    <source>
        <dbReference type="EMBL" id="AEF82021.1"/>
    </source>
</evidence>
<dbReference type="Gene3D" id="2.40.160.130">
    <property type="entry name" value="Capsule assembly protein Wzi"/>
    <property type="match status" value="1"/>
</dbReference>
<gene>
    <name evidence="3" type="ordered locus">TREAZ_0688</name>
</gene>
<feature type="signal peptide" evidence="2">
    <location>
        <begin position="1"/>
        <end position="19"/>
    </location>
</feature>
<dbReference type="Proteomes" id="UP000009222">
    <property type="component" value="Chromosome"/>
</dbReference>
<evidence type="ECO:0000313" key="4">
    <source>
        <dbReference type="Proteomes" id="UP000009222"/>
    </source>
</evidence>
<dbReference type="InterPro" id="IPR038636">
    <property type="entry name" value="Wzi_sf"/>
</dbReference>
<dbReference type="RefSeq" id="WP_015711275.1">
    <property type="nucleotide sequence ID" value="NC_015577.1"/>
</dbReference>
<feature type="chain" id="PRO_5003329807" description="Capsule assembly Wzi family protein" evidence="2">
    <location>
        <begin position="20"/>
        <end position="550"/>
    </location>
</feature>
<dbReference type="KEGG" id="taz:TREAZ_0688"/>
<name>F5YAU3_LEAAZ</name>
<dbReference type="EMBL" id="CP001841">
    <property type="protein sequence ID" value="AEF82021.1"/>
    <property type="molecule type" value="Genomic_DNA"/>
</dbReference>
<dbReference type="AlphaFoldDB" id="F5YAU3"/>